<evidence type="ECO:0000313" key="2">
    <source>
        <dbReference type="Proteomes" id="UP001148662"/>
    </source>
</evidence>
<dbReference type="EMBL" id="JANHOG010001413">
    <property type="protein sequence ID" value="KAJ3537493.1"/>
    <property type="molecule type" value="Genomic_DNA"/>
</dbReference>
<protein>
    <submittedName>
        <fullName evidence="1">Uncharacterized protein</fullName>
    </submittedName>
</protein>
<accession>A0ACC1SDM9</accession>
<keyword evidence="2" id="KW-1185">Reference proteome</keyword>
<name>A0ACC1SDM9_9APHY</name>
<gene>
    <name evidence="1" type="ORF">NM688_g6680</name>
</gene>
<dbReference type="Proteomes" id="UP001148662">
    <property type="component" value="Unassembled WGS sequence"/>
</dbReference>
<proteinExistence type="predicted"/>
<reference evidence="1" key="1">
    <citation type="submission" date="2022-07" db="EMBL/GenBank/DDBJ databases">
        <title>Genome Sequence of Phlebia brevispora.</title>
        <authorList>
            <person name="Buettner E."/>
        </authorList>
    </citation>
    <scope>NUCLEOTIDE SEQUENCE</scope>
    <source>
        <strain evidence="1">MPL23</strain>
    </source>
</reference>
<comment type="caution">
    <text evidence="1">The sequence shown here is derived from an EMBL/GenBank/DDBJ whole genome shotgun (WGS) entry which is preliminary data.</text>
</comment>
<organism evidence="1 2">
    <name type="scientific">Phlebia brevispora</name>
    <dbReference type="NCBI Taxonomy" id="194682"/>
    <lineage>
        <taxon>Eukaryota</taxon>
        <taxon>Fungi</taxon>
        <taxon>Dikarya</taxon>
        <taxon>Basidiomycota</taxon>
        <taxon>Agaricomycotina</taxon>
        <taxon>Agaricomycetes</taxon>
        <taxon>Polyporales</taxon>
        <taxon>Meruliaceae</taxon>
        <taxon>Phlebia</taxon>
    </lineage>
</organism>
<sequence>MLVDERSSNPPEASSHTPNLHAHYSPTPTAGSVGDVQAYWTGLVHDNSEYNTEYEEVGGEGDADQGGDNSEIGIDEEIAQLT</sequence>
<evidence type="ECO:0000313" key="1">
    <source>
        <dbReference type="EMBL" id="KAJ3537493.1"/>
    </source>
</evidence>